<dbReference type="PANTHER" id="PTHR36451:SF1">
    <property type="entry name" value="OMEGA-HYDROXY-BETA-DIHYDROMENAQUINONE-9 SULFOTRANSFERASE STF3"/>
    <property type="match status" value="1"/>
</dbReference>
<dbReference type="EMBL" id="JARXVE010000011">
    <property type="protein sequence ID" value="MDH6198612.1"/>
    <property type="molecule type" value="Genomic_DNA"/>
</dbReference>
<dbReference type="SUPFAM" id="SSF52540">
    <property type="entry name" value="P-loop containing nucleoside triphosphate hydrolases"/>
    <property type="match status" value="1"/>
</dbReference>
<accession>A0ABT6L6M2</accession>
<reference evidence="1 2" key="1">
    <citation type="submission" date="2023-04" db="EMBL/GenBank/DDBJ databases">
        <title>Forest soil microbial communities from Buena Vista Peninsula, Colon Province, Panama.</title>
        <authorList>
            <person name="Bouskill N."/>
        </authorList>
    </citation>
    <scope>NUCLEOTIDE SEQUENCE [LARGE SCALE GENOMIC DNA]</scope>
    <source>
        <strain evidence="1 2">AC80</strain>
    </source>
</reference>
<protein>
    <recommendedName>
        <fullName evidence="3">Sulfotransferase</fullName>
    </recommendedName>
</protein>
<dbReference type="Gene3D" id="3.40.50.300">
    <property type="entry name" value="P-loop containing nucleotide triphosphate hydrolases"/>
    <property type="match status" value="1"/>
</dbReference>
<dbReference type="Proteomes" id="UP001160130">
    <property type="component" value="Unassembled WGS sequence"/>
</dbReference>
<organism evidence="1 2">
    <name type="scientific">Mycolicibacterium frederiksbergense</name>
    <dbReference type="NCBI Taxonomy" id="117567"/>
    <lineage>
        <taxon>Bacteria</taxon>
        <taxon>Bacillati</taxon>
        <taxon>Actinomycetota</taxon>
        <taxon>Actinomycetes</taxon>
        <taxon>Mycobacteriales</taxon>
        <taxon>Mycobacteriaceae</taxon>
        <taxon>Mycolicibacterium</taxon>
    </lineage>
</organism>
<evidence type="ECO:0000313" key="1">
    <source>
        <dbReference type="EMBL" id="MDH6198612.1"/>
    </source>
</evidence>
<proteinExistence type="predicted"/>
<dbReference type="InterPro" id="IPR027417">
    <property type="entry name" value="P-loop_NTPase"/>
</dbReference>
<keyword evidence="2" id="KW-1185">Reference proteome</keyword>
<dbReference type="InterPro" id="IPR052736">
    <property type="entry name" value="Stf3_sulfotransferase"/>
</dbReference>
<name>A0ABT6L6M2_9MYCO</name>
<sequence>MTGARFYFDWSNYWTMLRLLLRNPPAARRWRRCIGFALGMPAVAAFHAVCFALDPIVFPSLRRTEVVAPTFCVGHARSGTTYLHRLMAADPQFSYALMYELFFPSLIQKRLLRILFHVDAALLGNRLRSQLEAIERRRFEPTDDMHKTGFFVPEEDDAFMTWSLSSGFWILMFPFMGDLDFYHVDKWPERRRRKLMNFYKECIRRQVALNGGGIHLSKNPTFCGRLEALIETFPDARFVVPLRNPYETIPSLLKLMKTEWGLRGRDERLVAESLRVLADQSIDSYTDPLKVLARHPEIRACIVDYRRLIEQPEAMMRQIYSDLELDLSPAAAQEFQAAGTRDRHETAHRYSLDEFGLDPAEIRTRLTALFDQYQWDAEGEHANVR</sequence>
<dbReference type="PANTHER" id="PTHR36451">
    <property type="entry name" value="PAPS-DEPENDENT SULFOTRANSFERASE STF3"/>
    <property type="match status" value="1"/>
</dbReference>
<comment type="caution">
    <text evidence="1">The sequence shown here is derived from an EMBL/GenBank/DDBJ whole genome shotgun (WGS) entry which is preliminary data.</text>
</comment>
<dbReference type="Pfam" id="PF13469">
    <property type="entry name" value="Sulfotransfer_3"/>
    <property type="match status" value="1"/>
</dbReference>
<evidence type="ECO:0008006" key="3">
    <source>
        <dbReference type="Google" id="ProtNLM"/>
    </source>
</evidence>
<dbReference type="RefSeq" id="WP_280835179.1">
    <property type="nucleotide sequence ID" value="NZ_JARXVE010000011.1"/>
</dbReference>
<evidence type="ECO:0000313" key="2">
    <source>
        <dbReference type="Proteomes" id="UP001160130"/>
    </source>
</evidence>
<gene>
    <name evidence="1" type="ORF">M2272_005271</name>
</gene>